<reference evidence="8" key="1">
    <citation type="submission" date="2013-12" db="EMBL/GenBank/DDBJ databases">
        <authorList>
            <person name="Genoscope - CEA"/>
        </authorList>
    </citation>
    <scope>NUCLEOTIDE SEQUENCE</scope>
    <source>
        <strain evidence="8">CBS 1993</strain>
    </source>
</reference>
<dbReference type="GO" id="GO:0140469">
    <property type="term" value="P:GCN2-mediated signaling"/>
    <property type="evidence" value="ECO:0007669"/>
    <property type="project" value="TreeGrafter"/>
</dbReference>
<evidence type="ECO:0000256" key="2">
    <source>
        <dbReference type="ARBA" id="ARBA00007665"/>
    </source>
</evidence>
<dbReference type="GO" id="GO:0006446">
    <property type="term" value="P:regulation of translational initiation"/>
    <property type="evidence" value="ECO:0007669"/>
    <property type="project" value="TreeGrafter"/>
</dbReference>
<keyword evidence="9" id="KW-1185">Reference proteome</keyword>
<feature type="domain" description="RWD" evidence="7">
    <location>
        <begin position="7"/>
        <end position="101"/>
    </location>
</feature>
<dbReference type="HOGENOM" id="CLU_045276_0_1_1"/>
<accession>W6MMG2</accession>
<dbReference type="STRING" id="1382522.W6MMG2"/>
<evidence type="ECO:0000256" key="3">
    <source>
        <dbReference type="ARBA" id="ARBA00022490"/>
    </source>
</evidence>
<dbReference type="InterPro" id="IPR006575">
    <property type="entry name" value="RWD_dom"/>
</dbReference>
<reference evidence="8" key="2">
    <citation type="submission" date="2014-02" db="EMBL/GenBank/DDBJ databases">
        <title>Complete DNA sequence of /Kuraishia capsulata/ illustrates novel genomic features among budding yeasts (/Saccharomycotina/).</title>
        <authorList>
            <person name="Morales L."/>
            <person name="Noel B."/>
            <person name="Porcel B."/>
            <person name="Marcet-Houben M."/>
            <person name="Hullo M-F."/>
            <person name="Sacerdot C."/>
            <person name="Tekaia F."/>
            <person name="Leh-Louis V."/>
            <person name="Despons L."/>
            <person name="Khanna V."/>
            <person name="Aury J-M."/>
            <person name="Barbe V."/>
            <person name="Couloux A."/>
            <person name="Labadie K."/>
            <person name="Pelletier E."/>
            <person name="Souciet J-L."/>
            <person name="Boekhout T."/>
            <person name="Gabaldon T."/>
            <person name="Wincker P."/>
            <person name="Dujon B."/>
        </authorList>
    </citation>
    <scope>NUCLEOTIDE SEQUENCE</scope>
    <source>
        <strain evidence="8">CBS 1993</strain>
    </source>
</reference>
<dbReference type="RefSeq" id="XP_022459729.1">
    <property type="nucleotide sequence ID" value="XM_022602158.1"/>
</dbReference>
<dbReference type="GO" id="GO:0005737">
    <property type="term" value="C:cytoplasm"/>
    <property type="evidence" value="ECO:0007669"/>
    <property type="project" value="UniProtKB-SubCell"/>
</dbReference>
<dbReference type="SUPFAM" id="SSF54495">
    <property type="entry name" value="UBC-like"/>
    <property type="match status" value="1"/>
</dbReference>
<evidence type="ECO:0000256" key="4">
    <source>
        <dbReference type="ARBA" id="ARBA00022491"/>
    </source>
</evidence>
<keyword evidence="3" id="KW-0963">Cytoplasm</keyword>
<dbReference type="Gene3D" id="3.30.230.30">
    <property type="entry name" value="Impact, N-terminal domain"/>
    <property type="match status" value="1"/>
</dbReference>
<comment type="similarity">
    <text evidence="2">Belongs to the IMPACT family.</text>
</comment>
<dbReference type="SMART" id="SM00591">
    <property type="entry name" value="RWD"/>
    <property type="match status" value="1"/>
</dbReference>
<dbReference type="GeneID" id="34521117"/>
<dbReference type="InterPro" id="IPR036956">
    <property type="entry name" value="Impact_N_sf"/>
</dbReference>
<dbReference type="PANTHER" id="PTHR16301:SF25">
    <property type="entry name" value="PROTEIN IMPACT"/>
    <property type="match status" value="1"/>
</dbReference>
<evidence type="ECO:0000259" key="7">
    <source>
        <dbReference type="PROSITE" id="PS50908"/>
    </source>
</evidence>
<dbReference type="PROSITE" id="PS50908">
    <property type="entry name" value="RWD"/>
    <property type="match status" value="1"/>
</dbReference>
<dbReference type="EMBL" id="HG793128">
    <property type="protein sequence ID" value="CDK27736.1"/>
    <property type="molecule type" value="Genomic_DNA"/>
</dbReference>
<keyword evidence="4" id="KW-0678">Repressor</keyword>
<name>W6MMG2_9ASCO</name>
<evidence type="ECO:0000256" key="6">
    <source>
        <dbReference type="ARBA" id="ARBA00023016"/>
    </source>
</evidence>
<dbReference type="InterPro" id="IPR020568">
    <property type="entry name" value="Ribosomal_Su5_D2-typ_SF"/>
</dbReference>
<evidence type="ECO:0000313" key="9">
    <source>
        <dbReference type="Proteomes" id="UP000019384"/>
    </source>
</evidence>
<dbReference type="AlphaFoldDB" id="W6MMG2"/>
<dbReference type="InterPro" id="IPR001498">
    <property type="entry name" value="Impact_N"/>
</dbReference>
<keyword evidence="6" id="KW-0346">Stress response</keyword>
<dbReference type="Proteomes" id="UP000019384">
    <property type="component" value="Unassembled WGS sequence"/>
</dbReference>
<dbReference type="Pfam" id="PF01205">
    <property type="entry name" value="Impact_N"/>
    <property type="match status" value="2"/>
</dbReference>
<sequence length="350" mass="40223">MNELFHDEIGAIDAIYPDYMTKISPWIYEFQIPQHEHVKVRMLFPATYPDAAPQIKNVSVDGYTSIDFEKACRETLKSVYNEGDVCIFDFFTDLDPILYDLEETDARSKPKSEEVEDLTHDLDSLGIGSETELDDIPEDIPEQTVFQYDEIYVYNPDDWKWDSKKNEDHHEKHEKSNKETHSAGWVISEPIVDRKSTFIAFTHPVNSDDDVTKYFNELTQDKKIARANHLMRAWRIKLDNGAIIHDYDDDGETAAGSRLLNLLTVSIGLCMKTQGFGVSSCLFLGSFRELLTISQIMDVWNVMVVVGRWFGGLHIGPDRFRHINSSAREAIVKAGYLDDRTPKKTKSRKK</sequence>
<protein>
    <recommendedName>
        <fullName evidence="7">RWD domain-containing protein</fullName>
    </recommendedName>
</protein>
<dbReference type="SUPFAM" id="SSF54211">
    <property type="entry name" value="Ribosomal protein S5 domain 2-like"/>
    <property type="match status" value="2"/>
</dbReference>
<proteinExistence type="inferred from homology"/>
<dbReference type="OrthoDB" id="69641at2759"/>
<dbReference type="InterPro" id="IPR016135">
    <property type="entry name" value="UBQ-conjugating_enzyme/RWD"/>
</dbReference>
<dbReference type="Gene3D" id="3.10.110.10">
    <property type="entry name" value="Ubiquitin Conjugating Enzyme"/>
    <property type="match status" value="1"/>
</dbReference>
<evidence type="ECO:0000313" key="8">
    <source>
        <dbReference type="EMBL" id="CDK27736.1"/>
    </source>
</evidence>
<dbReference type="InterPro" id="IPR023582">
    <property type="entry name" value="Impact"/>
</dbReference>
<evidence type="ECO:0000256" key="1">
    <source>
        <dbReference type="ARBA" id="ARBA00004496"/>
    </source>
</evidence>
<gene>
    <name evidence="8" type="ORF">KUCA_T00003715001</name>
</gene>
<dbReference type="PANTHER" id="PTHR16301">
    <property type="entry name" value="IMPACT-RELATED"/>
    <property type="match status" value="1"/>
</dbReference>
<keyword evidence="5" id="KW-0810">Translation regulation</keyword>
<dbReference type="CDD" id="cd23822">
    <property type="entry name" value="RWD_ScYIH1-like"/>
    <property type="match status" value="1"/>
</dbReference>
<evidence type="ECO:0000256" key="5">
    <source>
        <dbReference type="ARBA" id="ARBA00022845"/>
    </source>
</evidence>
<organism evidence="8 9">
    <name type="scientific">Kuraishia capsulata CBS 1993</name>
    <dbReference type="NCBI Taxonomy" id="1382522"/>
    <lineage>
        <taxon>Eukaryota</taxon>
        <taxon>Fungi</taxon>
        <taxon>Dikarya</taxon>
        <taxon>Ascomycota</taxon>
        <taxon>Saccharomycotina</taxon>
        <taxon>Pichiomycetes</taxon>
        <taxon>Pichiales</taxon>
        <taxon>Pichiaceae</taxon>
        <taxon>Kuraishia</taxon>
    </lineage>
</organism>
<dbReference type="Pfam" id="PF05773">
    <property type="entry name" value="RWD"/>
    <property type="match status" value="1"/>
</dbReference>
<comment type="subcellular location">
    <subcellularLocation>
        <location evidence="1">Cytoplasm</location>
    </subcellularLocation>
</comment>